<dbReference type="Proteomes" id="UP000321408">
    <property type="component" value="Chromosome"/>
</dbReference>
<keyword evidence="1" id="KW-0472">Membrane</keyword>
<organism evidence="2 3">
    <name type="scientific">Promethearchaeum syntrophicum</name>
    <dbReference type="NCBI Taxonomy" id="2594042"/>
    <lineage>
        <taxon>Archaea</taxon>
        <taxon>Promethearchaeati</taxon>
        <taxon>Promethearchaeota</taxon>
        <taxon>Promethearchaeia</taxon>
        <taxon>Promethearchaeales</taxon>
        <taxon>Promethearchaeaceae</taxon>
        <taxon>Promethearchaeum</taxon>
    </lineage>
</organism>
<keyword evidence="1" id="KW-0812">Transmembrane</keyword>
<accession>A0A5B9DB61</accession>
<sequence>MGNKGQVVLSIGISLIIMTAISYFMVPYLVPKPADSEEIPSGLILQSTTLENSTYIEKSDSDLNETIIPSMETIITTNGNSSLEVTFSASMFLYIHPDLMHGNAFSFNITLEIEGVVNQTIVIFHQRGIDNSSFIFAEFYPYSVYLEAKTSTLEAGSYSINVWWNSNGNANGLNKLTNGYFLASNPYFLNVKEISA</sequence>
<name>A0A5B9DB61_9ARCH</name>
<keyword evidence="3" id="KW-1185">Reference proteome</keyword>
<dbReference type="AlphaFoldDB" id="A0A5B9DB61"/>
<keyword evidence="1" id="KW-1133">Transmembrane helix</keyword>
<feature type="transmembrane region" description="Helical" evidence="1">
    <location>
        <begin position="7"/>
        <end position="30"/>
    </location>
</feature>
<dbReference type="EMBL" id="CP042905">
    <property type="protein sequence ID" value="QEE15856.1"/>
    <property type="molecule type" value="Genomic_DNA"/>
</dbReference>
<gene>
    <name evidence="2" type="ORF">DSAG12_01683</name>
</gene>
<dbReference type="RefSeq" id="WP_147662753.1">
    <property type="nucleotide sequence ID" value="NZ_CP042905.2"/>
</dbReference>
<evidence type="ECO:0000313" key="3">
    <source>
        <dbReference type="Proteomes" id="UP000321408"/>
    </source>
</evidence>
<proteinExistence type="predicted"/>
<evidence type="ECO:0000256" key="1">
    <source>
        <dbReference type="SAM" id="Phobius"/>
    </source>
</evidence>
<dbReference type="KEGG" id="psyt:DSAG12_01683"/>
<evidence type="ECO:0000313" key="2">
    <source>
        <dbReference type="EMBL" id="QEE15856.1"/>
    </source>
</evidence>
<dbReference type="GeneID" id="41329676"/>
<protein>
    <submittedName>
        <fullName evidence="2">Uncharacterized protein</fullName>
    </submittedName>
</protein>
<reference evidence="2 3" key="1">
    <citation type="journal article" date="2020" name="Nature">
        <title>Isolation of an archaeon at the prokaryote-eukaryote interface.</title>
        <authorList>
            <person name="Imachi H."/>
            <person name="Nobu M.K."/>
            <person name="Nakahara N."/>
            <person name="Morono Y."/>
            <person name="Ogawara M."/>
            <person name="Takaki Y."/>
            <person name="Takano Y."/>
            <person name="Uematsu K."/>
            <person name="Ikuta T."/>
            <person name="Ito M."/>
            <person name="Matsui Y."/>
            <person name="Miyazaki M."/>
            <person name="Murata K."/>
            <person name="Saito Y."/>
            <person name="Sakai S."/>
            <person name="Song C."/>
            <person name="Tasumi E."/>
            <person name="Yamanaka Y."/>
            <person name="Yamaguchi T."/>
            <person name="Kamagata Y."/>
            <person name="Tamaki H."/>
            <person name="Takai K."/>
        </authorList>
    </citation>
    <scope>NUCLEOTIDE SEQUENCE [LARGE SCALE GENOMIC DNA]</scope>
    <source>
        <strain evidence="2 3">MK-D1</strain>
    </source>
</reference>
<reference evidence="2 3" key="2">
    <citation type="journal article" date="2024" name="Int. J. Syst. Evol. Microbiol.">
        <title>Promethearchaeum syntrophicum gen. nov., sp. nov., an anaerobic, obligately syntrophic archaeon, the first isolate of the lineage 'Asgard' archaea, and proposal of the new archaeal phylum Promethearchaeota phyl. nov. and kingdom Promethearchaeati regn. nov.</title>
        <authorList>
            <person name="Imachi H."/>
            <person name="Nobu M.K."/>
            <person name="Kato S."/>
            <person name="Takaki Y."/>
            <person name="Miyazaki M."/>
            <person name="Miyata M."/>
            <person name="Ogawara M."/>
            <person name="Saito Y."/>
            <person name="Sakai S."/>
            <person name="Tahara Y.O."/>
            <person name="Takano Y."/>
            <person name="Tasumi E."/>
            <person name="Uematsu K."/>
            <person name="Yoshimura T."/>
            <person name="Itoh T."/>
            <person name="Ohkuma M."/>
            <person name="Takai K."/>
        </authorList>
    </citation>
    <scope>NUCLEOTIDE SEQUENCE [LARGE SCALE GENOMIC DNA]</scope>
    <source>
        <strain evidence="2 3">MK-D1</strain>
    </source>
</reference>